<sequence>MTCSEIAAAVTGVYRLLALLCTKLKNRVVCGNPAIQKPEHINSVKEN</sequence>
<dbReference type="EMBL" id="FQXS01000022">
    <property type="protein sequence ID" value="SHI01881.1"/>
    <property type="molecule type" value="Genomic_DNA"/>
</dbReference>
<reference evidence="1 2" key="1">
    <citation type="submission" date="2016-11" db="EMBL/GenBank/DDBJ databases">
        <authorList>
            <person name="Jaros S."/>
            <person name="Januszkiewicz K."/>
            <person name="Wedrychowicz H."/>
        </authorList>
    </citation>
    <scope>NUCLEOTIDE SEQUENCE [LARGE SCALE GENOMIC DNA]</scope>
    <source>
        <strain evidence="1 2">DSM 9705</strain>
    </source>
</reference>
<evidence type="ECO:0000313" key="1">
    <source>
        <dbReference type="EMBL" id="SHI01881.1"/>
    </source>
</evidence>
<organism evidence="1 2">
    <name type="scientific">Desulfofustis glycolicus DSM 9705</name>
    <dbReference type="NCBI Taxonomy" id="1121409"/>
    <lineage>
        <taxon>Bacteria</taxon>
        <taxon>Pseudomonadati</taxon>
        <taxon>Thermodesulfobacteriota</taxon>
        <taxon>Desulfobulbia</taxon>
        <taxon>Desulfobulbales</taxon>
        <taxon>Desulfocapsaceae</taxon>
        <taxon>Desulfofustis</taxon>
    </lineage>
</organism>
<dbReference type="Proteomes" id="UP000184139">
    <property type="component" value="Unassembled WGS sequence"/>
</dbReference>
<gene>
    <name evidence="1" type="ORF">SAMN02745124_03240</name>
</gene>
<evidence type="ECO:0000313" key="2">
    <source>
        <dbReference type="Proteomes" id="UP000184139"/>
    </source>
</evidence>
<protein>
    <submittedName>
        <fullName evidence="1">Uncharacterized protein</fullName>
    </submittedName>
</protein>
<dbReference type="RefSeq" id="WP_161949872.1">
    <property type="nucleotide sequence ID" value="NZ_FQXS01000022.1"/>
</dbReference>
<dbReference type="STRING" id="1121409.SAMN02745124_03240"/>
<accession>A0A1M5XPY9</accession>
<proteinExistence type="predicted"/>
<dbReference type="AlphaFoldDB" id="A0A1M5XPY9"/>
<name>A0A1M5XPY9_9BACT</name>
<keyword evidence="2" id="KW-1185">Reference proteome</keyword>